<accession>A0AAD4QE81</accession>
<feature type="compositionally biased region" description="Basic residues" evidence="1">
    <location>
        <begin position="134"/>
        <end position="144"/>
    </location>
</feature>
<reference evidence="2" key="1">
    <citation type="submission" date="2022-01" db="EMBL/GenBank/DDBJ databases">
        <title>Comparative genomics reveals a dynamic genome evolution in the ectomycorrhizal milk-cap (Lactarius) mushrooms.</title>
        <authorList>
            <consortium name="DOE Joint Genome Institute"/>
            <person name="Lebreton A."/>
            <person name="Tang N."/>
            <person name="Kuo A."/>
            <person name="LaButti K."/>
            <person name="Drula E."/>
            <person name="Barry K."/>
            <person name="Clum A."/>
            <person name="Lipzen A."/>
            <person name="Mousain D."/>
            <person name="Ng V."/>
            <person name="Wang R."/>
            <person name="Wang X."/>
            <person name="Dai Y."/>
            <person name="Henrissat B."/>
            <person name="Grigoriev I.V."/>
            <person name="Guerin-Laguette A."/>
            <person name="Yu F."/>
            <person name="Martin F.M."/>
        </authorList>
    </citation>
    <scope>NUCLEOTIDE SEQUENCE</scope>
    <source>
        <strain evidence="2">QP</strain>
    </source>
</reference>
<dbReference type="Proteomes" id="UP001201163">
    <property type="component" value="Unassembled WGS sequence"/>
</dbReference>
<gene>
    <name evidence="2" type="ORF">EDB92DRAFT_563030</name>
</gene>
<protein>
    <submittedName>
        <fullName evidence="2">Uncharacterized protein</fullName>
    </submittedName>
</protein>
<dbReference type="EMBL" id="JAKELL010000022">
    <property type="protein sequence ID" value="KAH8992378.1"/>
    <property type="molecule type" value="Genomic_DNA"/>
</dbReference>
<evidence type="ECO:0000256" key="1">
    <source>
        <dbReference type="SAM" id="MobiDB-lite"/>
    </source>
</evidence>
<name>A0AAD4QE81_9AGAM</name>
<organism evidence="2 3">
    <name type="scientific">Lactarius akahatsu</name>
    <dbReference type="NCBI Taxonomy" id="416441"/>
    <lineage>
        <taxon>Eukaryota</taxon>
        <taxon>Fungi</taxon>
        <taxon>Dikarya</taxon>
        <taxon>Basidiomycota</taxon>
        <taxon>Agaricomycotina</taxon>
        <taxon>Agaricomycetes</taxon>
        <taxon>Russulales</taxon>
        <taxon>Russulaceae</taxon>
        <taxon>Lactarius</taxon>
    </lineage>
</organism>
<evidence type="ECO:0000313" key="3">
    <source>
        <dbReference type="Proteomes" id="UP001201163"/>
    </source>
</evidence>
<feature type="region of interest" description="Disordered" evidence="1">
    <location>
        <begin position="134"/>
        <end position="155"/>
    </location>
</feature>
<keyword evidence="3" id="KW-1185">Reference proteome</keyword>
<comment type="caution">
    <text evidence="2">The sequence shown here is derived from an EMBL/GenBank/DDBJ whole genome shotgun (WGS) entry which is preliminary data.</text>
</comment>
<dbReference type="AlphaFoldDB" id="A0AAD4QE81"/>
<sequence>MRFSLELVTSSNPCVISVLVSPSPRSDTRTLSFCASYYDSPHRGVVLASVATISPLFSASRCPLFTLLLPSRPAASLLPALVSLLDLPHPRVRGMVLPALSLPNFPVSPLTVVSLFLPPSAFPHNFLTLQPPRHHMRGVSHHRPLSQAPSPFLRHHTHSRAAATSYLSGPMNEARQAEELHAGAPHPFKDNRIDAHGGA</sequence>
<evidence type="ECO:0000313" key="2">
    <source>
        <dbReference type="EMBL" id="KAH8992378.1"/>
    </source>
</evidence>
<proteinExistence type="predicted"/>